<proteinExistence type="predicted"/>
<gene>
    <name evidence="1" type="ORF">DPEC_G00360970</name>
</gene>
<dbReference type="Proteomes" id="UP001157502">
    <property type="component" value="Chromosome 37"/>
</dbReference>
<protein>
    <submittedName>
        <fullName evidence="1">Uncharacterized protein</fullName>
    </submittedName>
</protein>
<accession>A0ACC2F132</accession>
<reference evidence="1" key="1">
    <citation type="submission" date="2021-05" db="EMBL/GenBank/DDBJ databases">
        <authorList>
            <person name="Pan Q."/>
            <person name="Jouanno E."/>
            <person name="Zahm M."/>
            <person name="Klopp C."/>
            <person name="Cabau C."/>
            <person name="Louis A."/>
            <person name="Berthelot C."/>
            <person name="Parey E."/>
            <person name="Roest Crollius H."/>
            <person name="Montfort J."/>
            <person name="Robinson-Rechavi M."/>
            <person name="Bouchez O."/>
            <person name="Lampietro C."/>
            <person name="Lopez Roques C."/>
            <person name="Donnadieu C."/>
            <person name="Postlethwait J."/>
            <person name="Bobe J."/>
            <person name="Dillon D."/>
            <person name="Chandos A."/>
            <person name="von Hippel F."/>
            <person name="Guiguen Y."/>
        </authorList>
    </citation>
    <scope>NUCLEOTIDE SEQUENCE</scope>
    <source>
        <strain evidence="1">YG-Jan2019</strain>
    </source>
</reference>
<evidence type="ECO:0000313" key="2">
    <source>
        <dbReference type="Proteomes" id="UP001157502"/>
    </source>
</evidence>
<organism evidence="1 2">
    <name type="scientific">Dallia pectoralis</name>
    <name type="common">Alaska blackfish</name>
    <dbReference type="NCBI Taxonomy" id="75939"/>
    <lineage>
        <taxon>Eukaryota</taxon>
        <taxon>Metazoa</taxon>
        <taxon>Chordata</taxon>
        <taxon>Craniata</taxon>
        <taxon>Vertebrata</taxon>
        <taxon>Euteleostomi</taxon>
        <taxon>Actinopterygii</taxon>
        <taxon>Neopterygii</taxon>
        <taxon>Teleostei</taxon>
        <taxon>Protacanthopterygii</taxon>
        <taxon>Esociformes</taxon>
        <taxon>Umbridae</taxon>
        <taxon>Dallia</taxon>
    </lineage>
</organism>
<dbReference type="EMBL" id="CM055764">
    <property type="protein sequence ID" value="KAJ7985037.1"/>
    <property type="molecule type" value="Genomic_DNA"/>
</dbReference>
<keyword evidence="2" id="KW-1185">Reference proteome</keyword>
<evidence type="ECO:0000313" key="1">
    <source>
        <dbReference type="EMBL" id="KAJ7985037.1"/>
    </source>
</evidence>
<name>A0ACC2F132_DALPE</name>
<sequence>MQHFFHLWFSSRFQQAFCSLICASGQMASLVLLPGGLLVDPGSRWLSTGDLPYWWSLRTPPTPGFIPTFHVSCIKSGFLCPLVPVPKSALLPHLIAGLQNS</sequence>
<comment type="caution">
    <text evidence="1">The sequence shown here is derived from an EMBL/GenBank/DDBJ whole genome shotgun (WGS) entry which is preliminary data.</text>
</comment>